<reference evidence="9" key="1">
    <citation type="submission" date="2021-02" db="EMBL/GenBank/DDBJ databases">
        <authorList>
            <person name="Nowell W R."/>
        </authorList>
    </citation>
    <scope>NUCLEOTIDE SEQUENCE</scope>
    <source>
        <strain evidence="9">Ploen Becks lab</strain>
    </source>
</reference>
<keyword evidence="5 6" id="KW-0539">Nucleus</keyword>
<dbReference type="Gene3D" id="1.10.8.60">
    <property type="match status" value="1"/>
</dbReference>
<gene>
    <name evidence="9" type="ORF">OXX778_LOCUS1736</name>
</gene>
<sequence length="530" mass="60203">MAFLNQLIKSTFKLHGFNLNAECTKLVSESLEKVDENKHEDIIEKLIDSITKKISDGSSCLTKADIESALKDFNRDENKSVEKVEIFHLIDAFDIPKSMYCEVSKKLIKLPNDTRSYKGVNHRALIADSRAKIEIFTQRFKIIHQRTMRHELFSPCVVSSNSIGKKKFQLKPIEYLLSNTNQVEDIIVLGMISQLKENKFYIEDPTGHLPLNLSEANYHNGIYTEGCFVLAEGNLVDGVFEVKALGFPPAEFESTSRAYFGNINYFGGPNEISCKSSIALSQAQLSIDSMIVFLSDVWLDSPKVFEKLQTLFVGYSECPPYAFVMCGNFLSDLKYGLRCNELSDGFKRLADLISQFQAIKDQSHFIFIPGPQDPGVARVYPRAGILPHCTDYIRKKLPKCHFASNPCRIQFGSRQIVVLREDLLQKMSRNAIKIPDQDKLTDDFAKTLICQAHLAPLPLHVVPIYWNYDYVMRLYPLPDLVVVADKQKSFTHTYTDCTVINPGSFPYNNFSFKVYVPTTKQIEDCVIPSD</sequence>
<dbReference type="GO" id="GO:0006261">
    <property type="term" value="P:DNA-templated DNA replication"/>
    <property type="evidence" value="ECO:0007669"/>
    <property type="project" value="InterPro"/>
</dbReference>
<keyword evidence="3 6" id="KW-0235">DNA replication</keyword>
<evidence type="ECO:0000259" key="7">
    <source>
        <dbReference type="Pfam" id="PF04042"/>
    </source>
</evidence>
<evidence type="ECO:0000256" key="3">
    <source>
        <dbReference type="ARBA" id="ARBA00022705"/>
    </source>
</evidence>
<protein>
    <recommendedName>
        <fullName evidence="6">DNA polymerase epsilon subunit</fullName>
    </recommendedName>
    <alternativeName>
        <fullName evidence="6">DNA polymerase II subunit 2</fullName>
    </alternativeName>
</protein>
<comment type="caution">
    <text evidence="9">The sequence shown here is derived from an EMBL/GenBank/DDBJ whole genome shotgun (WGS) entry which is preliminary data.</text>
</comment>
<dbReference type="Gene3D" id="3.60.21.60">
    <property type="match status" value="1"/>
</dbReference>
<feature type="domain" description="DNA polymerase alpha/delta/epsilon subunit B" evidence="7">
    <location>
        <begin position="291"/>
        <end position="491"/>
    </location>
</feature>
<evidence type="ECO:0000256" key="5">
    <source>
        <dbReference type="ARBA" id="ARBA00023242"/>
    </source>
</evidence>
<name>A0A813M967_9BILA</name>
<comment type="similarity">
    <text evidence="2 6">Belongs to the DNA polymerase epsilon subunit B family.</text>
</comment>
<evidence type="ECO:0000259" key="8">
    <source>
        <dbReference type="Pfam" id="PF12213"/>
    </source>
</evidence>
<evidence type="ECO:0000256" key="4">
    <source>
        <dbReference type="ARBA" id="ARBA00023125"/>
    </source>
</evidence>
<dbReference type="InterPro" id="IPR016266">
    <property type="entry name" value="POLE2"/>
</dbReference>
<organism evidence="9 10">
    <name type="scientific">Brachionus calyciflorus</name>
    <dbReference type="NCBI Taxonomy" id="104777"/>
    <lineage>
        <taxon>Eukaryota</taxon>
        <taxon>Metazoa</taxon>
        <taxon>Spiralia</taxon>
        <taxon>Gnathifera</taxon>
        <taxon>Rotifera</taxon>
        <taxon>Eurotatoria</taxon>
        <taxon>Monogononta</taxon>
        <taxon>Pseudotrocha</taxon>
        <taxon>Ploima</taxon>
        <taxon>Brachionidae</taxon>
        <taxon>Brachionus</taxon>
    </lineage>
</organism>
<dbReference type="PANTHER" id="PTHR12708">
    <property type="entry name" value="DNA POLYMERASE EPSILON SUBUNIT B"/>
    <property type="match status" value="1"/>
</dbReference>
<dbReference type="GO" id="GO:0003677">
    <property type="term" value="F:DNA binding"/>
    <property type="evidence" value="ECO:0007669"/>
    <property type="project" value="UniProtKB-UniRule"/>
</dbReference>
<comment type="function">
    <text evidence="6">Participates in DNA repair and in chromosomal DNA replication.</text>
</comment>
<feature type="domain" description="DNA polymerase epsilon subunit B N-terminal" evidence="8">
    <location>
        <begin position="6"/>
        <end position="71"/>
    </location>
</feature>
<dbReference type="Pfam" id="PF12213">
    <property type="entry name" value="Dpoe2NT"/>
    <property type="match status" value="1"/>
</dbReference>
<dbReference type="GO" id="GO:0042276">
    <property type="term" value="P:error-prone translesion synthesis"/>
    <property type="evidence" value="ECO:0007669"/>
    <property type="project" value="TreeGrafter"/>
</dbReference>
<dbReference type="PANTHER" id="PTHR12708:SF0">
    <property type="entry name" value="DNA POLYMERASE EPSILON SUBUNIT 2"/>
    <property type="match status" value="1"/>
</dbReference>
<dbReference type="EMBL" id="CAJNOC010000119">
    <property type="protein sequence ID" value="CAF0716752.1"/>
    <property type="molecule type" value="Genomic_DNA"/>
</dbReference>
<keyword evidence="4 6" id="KW-0238">DNA-binding</keyword>
<dbReference type="InterPro" id="IPR007185">
    <property type="entry name" value="DNA_pol_a/d/e_bsu"/>
</dbReference>
<comment type="subcellular location">
    <subcellularLocation>
        <location evidence="1 6">Nucleus</location>
    </subcellularLocation>
</comment>
<keyword evidence="10" id="KW-1185">Reference proteome</keyword>
<evidence type="ECO:0000313" key="10">
    <source>
        <dbReference type="Proteomes" id="UP000663879"/>
    </source>
</evidence>
<accession>A0A813M967</accession>
<dbReference type="GO" id="GO:0008622">
    <property type="term" value="C:epsilon DNA polymerase complex"/>
    <property type="evidence" value="ECO:0007669"/>
    <property type="project" value="UniProtKB-UniRule"/>
</dbReference>
<evidence type="ECO:0000256" key="1">
    <source>
        <dbReference type="ARBA" id="ARBA00004123"/>
    </source>
</evidence>
<evidence type="ECO:0000256" key="2">
    <source>
        <dbReference type="ARBA" id="ARBA00009560"/>
    </source>
</evidence>
<dbReference type="PIRSF" id="PIRSF000799">
    <property type="entry name" value="DNA_pol_eps_2"/>
    <property type="match status" value="1"/>
</dbReference>
<dbReference type="OrthoDB" id="10254730at2759"/>
<dbReference type="InterPro" id="IPR024639">
    <property type="entry name" value="DNA_pol_e_bsu_N"/>
</dbReference>
<proteinExistence type="inferred from homology"/>
<evidence type="ECO:0000256" key="6">
    <source>
        <dbReference type="PIRNR" id="PIRNR000799"/>
    </source>
</evidence>
<dbReference type="AlphaFoldDB" id="A0A813M967"/>
<dbReference type="Pfam" id="PF04042">
    <property type="entry name" value="DNA_pol_E_B"/>
    <property type="match status" value="1"/>
</dbReference>
<evidence type="ECO:0000313" key="9">
    <source>
        <dbReference type="EMBL" id="CAF0716752.1"/>
    </source>
</evidence>
<dbReference type="Proteomes" id="UP000663879">
    <property type="component" value="Unassembled WGS sequence"/>
</dbReference>